<dbReference type="EMBL" id="AJIL01000148">
    <property type="protein sequence ID" value="KNE92995.1"/>
    <property type="molecule type" value="Genomic_DNA"/>
</dbReference>
<organism evidence="2 3">
    <name type="scientific">Puccinia striiformis f. sp. tritici PST-78</name>
    <dbReference type="NCBI Taxonomy" id="1165861"/>
    <lineage>
        <taxon>Eukaryota</taxon>
        <taxon>Fungi</taxon>
        <taxon>Dikarya</taxon>
        <taxon>Basidiomycota</taxon>
        <taxon>Pucciniomycotina</taxon>
        <taxon>Pucciniomycetes</taxon>
        <taxon>Pucciniales</taxon>
        <taxon>Pucciniaceae</taxon>
        <taxon>Puccinia</taxon>
    </lineage>
</organism>
<evidence type="ECO:0000313" key="2">
    <source>
        <dbReference type="EMBL" id="KNE92995.1"/>
    </source>
</evidence>
<keyword evidence="3" id="KW-1185">Reference proteome</keyword>
<dbReference type="OrthoDB" id="10300256at2759"/>
<name>A0A0L0V160_9BASI</name>
<gene>
    <name evidence="2" type="ORF">PSTG_13631</name>
</gene>
<sequence>MRFDGLNAFVWFPLLLAPVAAVVPMPQEEITRGIAAERTTLQLPRNPSAASSSQASYEGDLGTLIHRKANLVLDTFLDSVAKMYPHRADDIAGWNRLSDLSLRLSGEYMQMKEHPAFDMIGMAFSYRALYLRKATKSEQNHMDMIFKPQTQPHEILGTISKIDRLCTAAFPTGGAAITTREDILEATKIFRRTFEISFNIRFSEEIEKMSSKHKSPEWITPSTIIQNFHQKLTELEQWNQKTQILKLHKKLDRALGDVSFYRWYSPETQQPNLEWDLKELLVKVHLKLDKMIDEYNSLLAYHPEISYQPIEELTEKDLMIQLITKLAELPERSSVLRFVRPHRQTYRPPLEERDQKTLVLMADTALVSALRNLVLLRRDWSEFNLRRYSSNCCGWLCDLIHQFGV</sequence>
<evidence type="ECO:0000256" key="1">
    <source>
        <dbReference type="SAM" id="SignalP"/>
    </source>
</evidence>
<evidence type="ECO:0008006" key="4">
    <source>
        <dbReference type="Google" id="ProtNLM"/>
    </source>
</evidence>
<keyword evidence="1" id="KW-0732">Signal</keyword>
<accession>A0A0L0V160</accession>
<feature type="signal peptide" evidence="1">
    <location>
        <begin position="1"/>
        <end position="21"/>
    </location>
</feature>
<evidence type="ECO:0000313" key="3">
    <source>
        <dbReference type="Proteomes" id="UP000054564"/>
    </source>
</evidence>
<dbReference type="Proteomes" id="UP000054564">
    <property type="component" value="Unassembled WGS sequence"/>
</dbReference>
<reference evidence="3" key="1">
    <citation type="submission" date="2014-03" db="EMBL/GenBank/DDBJ databases">
        <title>The Genome Sequence of Puccinia striiformis f. sp. tritici PST-78.</title>
        <authorList>
            <consortium name="The Broad Institute Genome Sequencing Platform"/>
            <person name="Cuomo C."/>
            <person name="Hulbert S."/>
            <person name="Chen X."/>
            <person name="Walker B."/>
            <person name="Young S.K."/>
            <person name="Zeng Q."/>
            <person name="Gargeya S."/>
            <person name="Fitzgerald M."/>
            <person name="Haas B."/>
            <person name="Abouelleil A."/>
            <person name="Alvarado L."/>
            <person name="Arachchi H.M."/>
            <person name="Berlin A.M."/>
            <person name="Chapman S.B."/>
            <person name="Goldberg J."/>
            <person name="Griggs A."/>
            <person name="Gujja S."/>
            <person name="Hansen M."/>
            <person name="Howarth C."/>
            <person name="Imamovic A."/>
            <person name="Larimer J."/>
            <person name="McCowan C."/>
            <person name="Montmayeur A."/>
            <person name="Murphy C."/>
            <person name="Neiman D."/>
            <person name="Pearson M."/>
            <person name="Priest M."/>
            <person name="Roberts A."/>
            <person name="Saif S."/>
            <person name="Shea T."/>
            <person name="Sisk P."/>
            <person name="Sykes S."/>
            <person name="Wortman J."/>
            <person name="Nusbaum C."/>
            <person name="Birren B."/>
        </authorList>
    </citation>
    <scope>NUCLEOTIDE SEQUENCE [LARGE SCALE GENOMIC DNA]</scope>
    <source>
        <strain evidence="3">race PST-78</strain>
    </source>
</reference>
<proteinExistence type="predicted"/>
<feature type="chain" id="PRO_5005549274" description="Dynein heavy chain tail domain-containing protein" evidence="1">
    <location>
        <begin position="22"/>
        <end position="405"/>
    </location>
</feature>
<comment type="caution">
    <text evidence="2">The sequence shown here is derived from an EMBL/GenBank/DDBJ whole genome shotgun (WGS) entry which is preliminary data.</text>
</comment>
<protein>
    <recommendedName>
        <fullName evidence="4">Dynein heavy chain tail domain-containing protein</fullName>
    </recommendedName>
</protein>
<dbReference type="AlphaFoldDB" id="A0A0L0V160"/>